<sequence length="120" mass="13651">MLLPLTTIPPSGRNRFRSILIPANGWFSAHRRMRFMHWSPTGRSMAVSISRGRSISAVPGLRAACRPRQCVRPLSSQHWKPAWRSMMIRGSESSALQQLPEGLATRDDIVPEEERYSLPR</sequence>
<evidence type="ECO:0000313" key="3">
    <source>
        <dbReference type="Proteomes" id="UP000008817"/>
    </source>
</evidence>
<name>B3PRR5_RHIE6</name>
<proteinExistence type="predicted"/>
<feature type="compositionally biased region" description="Basic and acidic residues" evidence="1">
    <location>
        <begin position="104"/>
        <end position="120"/>
    </location>
</feature>
<protein>
    <submittedName>
        <fullName evidence="2">Hypothetical conserved protein</fullName>
    </submittedName>
</protein>
<organism evidence="2 3">
    <name type="scientific">Rhizobium etli (strain CIAT 652)</name>
    <dbReference type="NCBI Taxonomy" id="491916"/>
    <lineage>
        <taxon>Bacteria</taxon>
        <taxon>Pseudomonadati</taxon>
        <taxon>Pseudomonadota</taxon>
        <taxon>Alphaproteobacteria</taxon>
        <taxon>Hyphomicrobiales</taxon>
        <taxon>Rhizobiaceae</taxon>
        <taxon>Rhizobium/Agrobacterium group</taxon>
        <taxon>Rhizobium</taxon>
    </lineage>
</organism>
<evidence type="ECO:0000256" key="1">
    <source>
        <dbReference type="SAM" id="MobiDB-lite"/>
    </source>
</evidence>
<dbReference type="AlphaFoldDB" id="B3PRR5"/>
<evidence type="ECO:0000313" key="2">
    <source>
        <dbReference type="EMBL" id="ACE91625.1"/>
    </source>
</evidence>
<accession>B3PRR5</accession>
<gene>
    <name evidence="2" type="ordered locus">RHECIAT_CH0002673</name>
</gene>
<feature type="region of interest" description="Disordered" evidence="1">
    <location>
        <begin position="100"/>
        <end position="120"/>
    </location>
</feature>
<dbReference type="KEGG" id="rec:RHECIAT_CH0002673"/>
<reference evidence="2 3" key="1">
    <citation type="submission" date="2008-04" db="EMBL/GenBank/DDBJ databases">
        <title>Genome diversity and DNA divergence of Rhizobium etli.</title>
        <authorList>
            <person name="Gonzalez V."/>
            <person name="Acosta J.L."/>
            <person name="Santamaria R.I."/>
            <person name="Bustos P."/>
            <person name="Hernandez-Gonzalez I.L."/>
            <person name="Fernandez J.L."/>
            <person name="Diaz R."/>
            <person name="Flores M."/>
            <person name="Mora J."/>
            <person name="Palacios R."/>
            <person name="Davila G."/>
        </authorList>
    </citation>
    <scope>NUCLEOTIDE SEQUENCE [LARGE SCALE GENOMIC DNA]</scope>
    <source>
        <strain evidence="2 3">CIAT 652</strain>
    </source>
</reference>
<dbReference type="EMBL" id="CP001074">
    <property type="protein sequence ID" value="ACE91625.1"/>
    <property type="molecule type" value="Genomic_DNA"/>
</dbReference>
<dbReference type="HOGENOM" id="CLU_2047795_0_0_5"/>
<dbReference type="Proteomes" id="UP000008817">
    <property type="component" value="Chromosome"/>
</dbReference>